<dbReference type="SUPFAM" id="SSF51395">
    <property type="entry name" value="FMN-linked oxidoreductases"/>
    <property type="match status" value="1"/>
</dbReference>
<evidence type="ECO:0000256" key="6">
    <source>
        <dbReference type="ARBA" id="ARBA00022723"/>
    </source>
</evidence>
<evidence type="ECO:0000256" key="5">
    <source>
        <dbReference type="ARBA" id="ARBA00022643"/>
    </source>
</evidence>
<dbReference type="Pfam" id="PF00724">
    <property type="entry name" value="Oxidored_FMN"/>
    <property type="match status" value="1"/>
</dbReference>
<dbReference type="Gene3D" id="3.20.20.70">
    <property type="entry name" value="Aldolase class I"/>
    <property type="match status" value="1"/>
</dbReference>
<keyword evidence="7" id="KW-0560">Oxidoreductase</keyword>
<dbReference type="InterPro" id="IPR013785">
    <property type="entry name" value="Aldolase_TIM"/>
</dbReference>
<dbReference type="PANTHER" id="PTHR42917">
    <property type="entry name" value="2,4-DIENOYL-COA REDUCTASE"/>
    <property type="match status" value="1"/>
</dbReference>
<dbReference type="InterPro" id="IPR023753">
    <property type="entry name" value="FAD/NAD-binding_dom"/>
</dbReference>
<dbReference type="GO" id="GO:0010181">
    <property type="term" value="F:FMN binding"/>
    <property type="evidence" value="ECO:0007669"/>
    <property type="project" value="InterPro"/>
</dbReference>
<comment type="cofactor">
    <cofactor evidence="2">
        <name>[4Fe-4S] cluster</name>
        <dbReference type="ChEBI" id="CHEBI:49883"/>
    </cofactor>
</comment>
<keyword evidence="9" id="KW-0411">Iron-sulfur</keyword>
<dbReference type="SUPFAM" id="SSF51971">
    <property type="entry name" value="Nucleotide-binding domain"/>
    <property type="match status" value="1"/>
</dbReference>
<comment type="cofactor">
    <cofactor evidence="1">
        <name>FMN</name>
        <dbReference type="ChEBI" id="CHEBI:58210"/>
    </cofactor>
</comment>
<name>A0A1L3MIQ0_9MICO</name>
<evidence type="ECO:0000256" key="9">
    <source>
        <dbReference type="ARBA" id="ARBA00023014"/>
    </source>
</evidence>
<evidence type="ECO:0000256" key="1">
    <source>
        <dbReference type="ARBA" id="ARBA00001917"/>
    </source>
</evidence>
<gene>
    <name evidence="12" type="ORF">ASJ30_12160</name>
</gene>
<evidence type="ECO:0000256" key="7">
    <source>
        <dbReference type="ARBA" id="ARBA00023002"/>
    </source>
</evidence>
<evidence type="ECO:0000259" key="11">
    <source>
        <dbReference type="Pfam" id="PF07992"/>
    </source>
</evidence>
<keyword evidence="13" id="KW-1185">Reference proteome</keyword>
<dbReference type="GO" id="GO:0046872">
    <property type="term" value="F:metal ion binding"/>
    <property type="evidence" value="ECO:0007669"/>
    <property type="project" value="UniProtKB-KW"/>
</dbReference>
<evidence type="ECO:0000256" key="3">
    <source>
        <dbReference type="ARBA" id="ARBA00011048"/>
    </source>
</evidence>
<keyword evidence="8" id="KW-0408">Iron</keyword>
<dbReference type="Proteomes" id="UP000182938">
    <property type="component" value="Chromosome"/>
</dbReference>
<protein>
    <submittedName>
        <fullName evidence="12">NADPH-dependent 2,4-dienoyl-CoA reductase</fullName>
    </submittedName>
</protein>
<dbReference type="GO" id="GO:0016491">
    <property type="term" value="F:oxidoreductase activity"/>
    <property type="evidence" value="ECO:0007669"/>
    <property type="project" value="UniProtKB-KW"/>
</dbReference>
<dbReference type="Gene3D" id="3.40.50.720">
    <property type="entry name" value="NAD(P)-binding Rossmann-like Domain"/>
    <property type="match status" value="1"/>
</dbReference>
<keyword evidence="5" id="KW-0288">FMN</keyword>
<evidence type="ECO:0000313" key="12">
    <source>
        <dbReference type="EMBL" id="APH02188.1"/>
    </source>
</evidence>
<evidence type="ECO:0000256" key="8">
    <source>
        <dbReference type="ARBA" id="ARBA00023004"/>
    </source>
</evidence>
<dbReference type="PANTHER" id="PTHR42917:SF2">
    <property type="entry name" value="2,4-DIENOYL-COA REDUCTASE [(2E)-ENOYL-COA-PRODUCING]"/>
    <property type="match status" value="1"/>
</dbReference>
<feature type="domain" description="NADH:flavin oxidoreductase/NADH oxidase N-terminal" evidence="10">
    <location>
        <begin position="7"/>
        <end position="330"/>
    </location>
</feature>
<dbReference type="Pfam" id="PF07992">
    <property type="entry name" value="Pyr_redox_2"/>
    <property type="match status" value="1"/>
</dbReference>
<dbReference type="AlphaFoldDB" id="A0A1L3MIQ0"/>
<dbReference type="Gene3D" id="3.50.50.60">
    <property type="entry name" value="FAD/NAD(P)-binding domain"/>
    <property type="match status" value="1"/>
</dbReference>
<dbReference type="InterPro" id="IPR036188">
    <property type="entry name" value="FAD/NAD-bd_sf"/>
</dbReference>
<feature type="domain" description="FAD/NAD(P)-binding" evidence="11">
    <location>
        <begin position="377"/>
        <end position="650"/>
    </location>
</feature>
<dbReference type="KEGG" id="jte:ASJ30_12160"/>
<dbReference type="RefSeq" id="WP_072625341.1">
    <property type="nucleotide sequence ID" value="NZ_CP013290.1"/>
</dbReference>
<proteinExistence type="inferred from homology"/>
<dbReference type="InterPro" id="IPR051793">
    <property type="entry name" value="NADH:flavin_oxidoreductase"/>
</dbReference>
<sequence>MTEYPTLFSPLDLGFTTLRNRTIMGSMHTGLEDRASNFERLAAFYAERAKGGAGLIVTGGFAPNIEGSFYPFASKLTTRREARHHQQVTDAVHREGGKIALQILHAGRYAYHPYSVSASSGKSPITPFAARGLSEKGVRRQIRAFARAAELARSAGYDGVEVMGSEGYFINQFLAPRTNKRTDGWGGTPANRRRIATEIVRAVRAAVGEDFIVVYRLSILDLVDGGQTWEEILALATEIEAAGATILSTGIGWHEARVPTIVTSVPRMAFTDVAERLRPHVDIPVVTSNRINMPDQAEQVLAAGQADLVQMARPWLADPAWGTKAQAGRSEAINTCIACNQACLDHTFQRKVASCLVNPRAGHETELVLSPTARRKRVAVVGGGPAGLSAAVSAAERGHDVDLFEAGDDIGGQFALAMRIPGKEEFAETIRYFRGELERRDVTVHLGTRVGADDLADFDEVVLATGVTPRVPEIEGIDHPMVVTYPEAVLGTRNIGERVAVIGAGGIGVDVTELLTTVESPTLDLKEWQDEWGVDPLSVDRGGLKEAHPAPSPRTVYLVQRKETKIGAGLGKTTGWVHRAAIKAKGVHQITGAAYERIDDAGLHITVDGAPRLLEVDNVVVCTGQESVRDLVDPLRAKGVTVHVIGGADVAAELDAKRAIRQGTELAASL</sequence>
<evidence type="ECO:0000256" key="2">
    <source>
        <dbReference type="ARBA" id="ARBA00001966"/>
    </source>
</evidence>
<dbReference type="SUPFAM" id="SSF51905">
    <property type="entry name" value="FAD/NAD(P)-binding domain"/>
    <property type="match status" value="1"/>
</dbReference>
<keyword evidence="4" id="KW-0285">Flavoprotein</keyword>
<accession>A0A1L3MIQ0</accession>
<comment type="similarity">
    <text evidence="3">In the N-terminal section; belongs to the NADH:flavin oxidoreductase/NADH oxidase family.</text>
</comment>
<dbReference type="CDD" id="cd02930">
    <property type="entry name" value="DCR_FMN"/>
    <property type="match status" value="1"/>
</dbReference>
<evidence type="ECO:0000313" key="13">
    <source>
        <dbReference type="Proteomes" id="UP000182938"/>
    </source>
</evidence>
<evidence type="ECO:0000256" key="4">
    <source>
        <dbReference type="ARBA" id="ARBA00022630"/>
    </source>
</evidence>
<dbReference type="PRINTS" id="PR00368">
    <property type="entry name" value="FADPNR"/>
</dbReference>
<dbReference type="GO" id="GO:0051536">
    <property type="term" value="F:iron-sulfur cluster binding"/>
    <property type="evidence" value="ECO:0007669"/>
    <property type="project" value="UniProtKB-KW"/>
</dbReference>
<organism evidence="12 13">
    <name type="scientific">Janibacter indicus</name>
    <dbReference type="NCBI Taxonomy" id="857417"/>
    <lineage>
        <taxon>Bacteria</taxon>
        <taxon>Bacillati</taxon>
        <taxon>Actinomycetota</taxon>
        <taxon>Actinomycetes</taxon>
        <taxon>Micrococcales</taxon>
        <taxon>Intrasporangiaceae</taxon>
        <taxon>Janibacter</taxon>
    </lineage>
</organism>
<keyword evidence="6" id="KW-0479">Metal-binding</keyword>
<evidence type="ECO:0000259" key="10">
    <source>
        <dbReference type="Pfam" id="PF00724"/>
    </source>
</evidence>
<dbReference type="InterPro" id="IPR001155">
    <property type="entry name" value="OxRdtase_FMN_N"/>
</dbReference>
<dbReference type="EMBL" id="CP013290">
    <property type="protein sequence ID" value="APH02188.1"/>
    <property type="molecule type" value="Genomic_DNA"/>
</dbReference>
<reference evidence="12 13" key="1">
    <citation type="submission" date="2015-11" db="EMBL/GenBank/DDBJ databases">
        <authorList>
            <person name="Zhang Y."/>
            <person name="Guo Z."/>
        </authorList>
    </citation>
    <scope>NUCLEOTIDE SEQUENCE [LARGE SCALE GENOMIC DNA]</scope>
    <source>
        <strain evidence="12 13">YFY001</strain>
    </source>
</reference>